<feature type="domain" description="Glycosyl hydrolase family 30 beta sandwich" evidence="7">
    <location>
        <begin position="407"/>
        <end position="491"/>
    </location>
</feature>
<comment type="caution">
    <text evidence="8">The sequence shown here is derived from an EMBL/GenBank/DDBJ whole genome shotgun (WGS) entry which is preliminary data.</text>
</comment>
<keyword evidence="4" id="KW-0326">Glycosidase</keyword>
<dbReference type="InterPro" id="IPR001139">
    <property type="entry name" value="Glyco_hydro_30"/>
</dbReference>
<evidence type="ECO:0000256" key="4">
    <source>
        <dbReference type="RuleBase" id="RU361188"/>
    </source>
</evidence>
<evidence type="ECO:0000256" key="3">
    <source>
        <dbReference type="ARBA" id="ARBA00022801"/>
    </source>
</evidence>
<keyword evidence="3 4" id="KW-0378">Hydrolase</keyword>
<gene>
    <name evidence="8" type="ORF">H9814_08135</name>
</gene>
<dbReference type="Pfam" id="PF02055">
    <property type="entry name" value="Glyco_hydro_30"/>
    <property type="match status" value="1"/>
</dbReference>
<evidence type="ECO:0000256" key="5">
    <source>
        <dbReference type="SAM" id="SignalP"/>
    </source>
</evidence>
<dbReference type="GO" id="GO:0016020">
    <property type="term" value="C:membrane"/>
    <property type="evidence" value="ECO:0007669"/>
    <property type="project" value="GOC"/>
</dbReference>
<dbReference type="GO" id="GO:0006680">
    <property type="term" value="P:glucosylceramide catabolic process"/>
    <property type="evidence" value="ECO:0007669"/>
    <property type="project" value="TreeGrafter"/>
</dbReference>
<feature type="signal peptide" evidence="5">
    <location>
        <begin position="1"/>
        <end position="19"/>
    </location>
</feature>
<proteinExistence type="inferred from homology"/>
<feature type="domain" description="Glycosyl hydrolase family 30 TIM-barrel" evidence="6">
    <location>
        <begin position="70"/>
        <end position="404"/>
    </location>
</feature>
<dbReference type="PANTHER" id="PTHR11069">
    <property type="entry name" value="GLUCOSYLCERAMIDASE"/>
    <property type="match status" value="1"/>
</dbReference>
<feature type="chain" id="PRO_5038823230" evidence="5">
    <location>
        <begin position="20"/>
        <end position="493"/>
    </location>
</feature>
<evidence type="ECO:0000259" key="7">
    <source>
        <dbReference type="Pfam" id="PF17189"/>
    </source>
</evidence>
<dbReference type="InterPro" id="IPR033453">
    <property type="entry name" value="Glyco_hydro_30_TIM-barrel"/>
</dbReference>
<dbReference type="InterPro" id="IPR033452">
    <property type="entry name" value="GH30_C"/>
</dbReference>
<dbReference type="Gene3D" id="2.60.40.1180">
    <property type="entry name" value="Golgi alpha-mannosidase II"/>
    <property type="match status" value="1"/>
</dbReference>
<dbReference type="Gene3D" id="3.20.20.80">
    <property type="entry name" value="Glycosidases"/>
    <property type="match status" value="1"/>
</dbReference>
<comment type="similarity">
    <text evidence="1 4">Belongs to the glycosyl hydrolase 30 family.</text>
</comment>
<evidence type="ECO:0000256" key="1">
    <source>
        <dbReference type="ARBA" id="ARBA00005382"/>
    </source>
</evidence>
<evidence type="ECO:0000256" key="2">
    <source>
        <dbReference type="ARBA" id="ARBA00022729"/>
    </source>
</evidence>
<name>A0A9D2J254_9BACE</name>
<organism evidence="8 9">
    <name type="scientific">Candidatus Bacteroides merdigallinarum</name>
    <dbReference type="NCBI Taxonomy" id="2838473"/>
    <lineage>
        <taxon>Bacteria</taxon>
        <taxon>Pseudomonadati</taxon>
        <taxon>Bacteroidota</taxon>
        <taxon>Bacteroidia</taxon>
        <taxon>Bacteroidales</taxon>
        <taxon>Bacteroidaceae</taxon>
        <taxon>Bacteroides</taxon>
    </lineage>
</organism>
<dbReference type="SUPFAM" id="SSF51445">
    <property type="entry name" value="(Trans)glycosidases"/>
    <property type="match status" value="1"/>
</dbReference>
<dbReference type="InterPro" id="IPR017853">
    <property type="entry name" value="GH"/>
</dbReference>
<reference evidence="8" key="1">
    <citation type="journal article" date="2021" name="PeerJ">
        <title>Extensive microbial diversity within the chicken gut microbiome revealed by metagenomics and culture.</title>
        <authorList>
            <person name="Gilroy R."/>
            <person name="Ravi A."/>
            <person name="Getino M."/>
            <person name="Pursley I."/>
            <person name="Horton D.L."/>
            <person name="Alikhan N.F."/>
            <person name="Baker D."/>
            <person name="Gharbi K."/>
            <person name="Hall N."/>
            <person name="Watson M."/>
            <person name="Adriaenssens E.M."/>
            <person name="Foster-Nyarko E."/>
            <person name="Jarju S."/>
            <person name="Secka A."/>
            <person name="Antonio M."/>
            <person name="Oren A."/>
            <person name="Chaudhuri R.R."/>
            <person name="La Ragione R."/>
            <person name="Hildebrand F."/>
            <person name="Pallen M.J."/>
        </authorList>
    </citation>
    <scope>NUCLEOTIDE SEQUENCE</scope>
    <source>
        <strain evidence="8">ChiHjej9B8-1298</strain>
    </source>
</reference>
<dbReference type="GO" id="GO:0004348">
    <property type="term" value="F:glucosylceramidase activity"/>
    <property type="evidence" value="ECO:0007669"/>
    <property type="project" value="InterPro"/>
</dbReference>
<keyword evidence="2 5" id="KW-0732">Signal</keyword>
<dbReference type="PANTHER" id="PTHR11069:SF23">
    <property type="entry name" value="LYSOSOMAL ACID GLUCOSYLCERAMIDASE"/>
    <property type="match status" value="1"/>
</dbReference>
<reference evidence="8" key="2">
    <citation type="submission" date="2021-04" db="EMBL/GenBank/DDBJ databases">
        <authorList>
            <person name="Gilroy R."/>
        </authorList>
    </citation>
    <scope>NUCLEOTIDE SEQUENCE</scope>
    <source>
        <strain evidence="8">ChiHjej9B8-1298</strain>
    </source>
</reference>
<dbReference type="InterPro" id="IPR013780">
    <property type="entry name" value="Glyco_hydro_b"/>
</dbReference>
<dbReference type="EMBL" id="DXBX01000063">
    <property type="protein sequence ID" value="HIZ33487.1"/>
    <property type="molecule type" value="Genomic_DNA"/>
</dbReference>
<dbReference type="Pfam" id="PF17189">
    <property type="entry name" value="Glyco_hydro_30C"/>
    <property type="match status" value="1"/>
</dbReference>
<sequence>MKIQNLLYLMLLAAPAVYAQSGRQIESWITTNDRANLFTKQEKAIVFQDKVGGKSGVPIIVDDRQQYQEIDGFGFALTGGSAEHLIKMSAPARDKILREMFAYDGNNVGFSYLRLTIGASDMNSFVFSYNDLPEGETDYELKKFSLSQDLKDVVPVMKEILAINPNIRIMASPWSAPAWMKEHFNVRGGKLRKECYAVYARYFVKYIQAMEKQGIHLDAITFQNEPLNSRNTPSMPWSPADQTEFVRDHLGPAFRQAGIQTKIIVFDHNTDRPDYPLTIFSDPEAAQYVDGAAFHNYVGEMSAMSLVHNARPDKNLYFTEQMTTDRGDDDHISIVPAVKRTIIDVMRNWSRNSILWNLAADPNFDPHTDNGGCSMCQGAITIDGDEVMWRNVAYYTVAHASKFVRPGSVRIASTNRGDQSLGMYEDEQNPGVFRTVPIAQADVLPNVAFRTPEGKVVLIVVNDTWLTRTFTVQHNGAYARLTLPAGACGTYVW</sequence>
<evidence type="ECO:0000259" key="6">
    <source>
        <dbReference type="Pfam" id="PF02055"/>
    </source>
</evidence>
<protein>
    <submittedName>
        <fullName evidence="8">Glucosylceramidase</fullName>
    </submittedName>
</protein>
<evidence type="ECO:0000313" key="9">
    <source>
        <dbReference type="Proteomes" id="UP000824028"/>
    </source>
</evidence>
<dbReference type="AlphaFoldDB" id="A0A9D2J254"/>
<dbReference type="Proteomes" id="UP000824028">
    <property type="component" value="Unassembled WGS sequence"/>
</dbReference>
<accession>A0A9D2J254</accession>
<evidence type="ECO:0000313" key="8">
    <source>
        <dbReference type="EMBL" id="HIZ33487.1"/>
    </source>
</evidence>